<keyword evidence="7" id="KW-0539">Nucleus</keyword>
<comment type="subcellular location">
    <subcellularLocation>
        <location evidence="1">Nucleus</location>
    </subcellularLocation>
</comment>
<feature type="domain" description="CBP/p300-type HAT" evidence="9">
    <location>
        <begin position="1"/>
        <end position="139"/>
    </location>
</feature>
<keyword evidence="11" id="KW-1185">Reference proteome</keyword>
<evidence type="ECO:0000256" key="4">
    <source>
        <dbReference type="ARBA" id="ARBA00022853"/>
    </source>
</evidence>
<dbReference type="InterPro" id="IPR013178">
    <property type="entry name" value="Histone_AcTrfase_Rtt109/CBP"/>
</dbReference>
<dbReference type="Proteomes" id="UP001164746">
    <property type="component" value="Chromosome 3"/>
</dbReference>
<keyword evidence="6" id="KW-0804">Transcription</keyword>
<organism evidence="10 11">
    <name type="scientific">Mya arenaria</name>
    <name type="common">Soft-shell clam</name>
    <dbReference type="NCBI Taxonomy" id="6604"/>
    <lineage>
        <taxon>Eukaryota</taxon>
        <taxon>Metazoa</taxon>
        <taxon>Spiralia</taxon>
        <taxon>Lophotrochozoa</taxon>
        <taxon>Mollusca</taxon>
        <taxon>Bivalvia</taxon>
        <taxon>Autobranchia</taxon>
        <taxon>Heteroconchia</taxon>
        <taxon>Euheterodonta</taxon>
        <taxon>Imparidentia</taxon>
        <taxon>Neoheterodontei</taxon>
        <taxon>Myida</taxon>
        <taxon>Myoidea</taxon>
        <taxon>Myidae</taxon>
        <taxon>Mya</taxon>
    </lineage>
</organism>
<evidence type="ECO:0000256" key="6">
    <source>
        <dbReference type="ARBA" id="ARBA00023163"/>
    </source>
</evidence>
<reference evidence="10" key="1">
    <citation type="submission" date="2022-11" db="EMBL/GenBank/DDBJ databases">
        <title>Centuries of genome instability and evolution in soft-shell clam transmissible cancer (bioRxiv).</title>
        <authorList>
            <person name="Hart S.F.M."/>
            <person name="Yonemitsu M.A."/>
            <person name="Giersch R.M."/>
            <person name="Beal B.F."/>
            <person name="Arriagada G."/>
            <person name="Davis B.W."/>
            <person name="Ostrander E.A."/>
            <person name="Goff S.P."/>
            <person name="Metzger M.J."/>
        </authorList>
    </citation>
    <scope>NUCLEOTIDE SEQUENCE</scope>
    <source>
        <strain evidence="10">MELC-2E11</strain>
        <tissue evidence="10">Siphon/mantle</tissue>
    </source>
</reference>
<sequence>PRELRTSVYHEILSGYLEFAKSQGFVWAHIWACPPGKGVDYIFHCHPPDQKIPKIERLLEFYKKWLEKAHIEGIVIDFKEEAEAAAAKVCEDSSVAKSSGKCESKKKKKKKSYCKKLDKPLGGNALTEKLYSTLTKERE</sequence>
<proteinExistence type="predicted"/>
<evidence type="ECO:0000256" key="1">
    <source>
        <dbReference type="ARBA" id="ARBA00004123"/>
    </source>
</evidence>
<evidence type="ECO:0000256" key="8">
    <source>
        <dbReference type="ARBA" id="ARBA00048017"/>
    </source>
</evidence>
<feature type="non-terminal residue" evidence="10">
    <location>
        <position position="1"/>
    </location>
</feature>
<evidence type="ECO:0000256" key="3">
    <source>
        <dbReference type="ARBA" id="ARBA00022679"/>
    </source>
</evidence>
<name>A0ABY7DNQ9_MYAAR</name>
<dbReference type="Pfam" id="PF08214">
    <property type="entry name" value="HAT_KAT11"/>
    <property type="match status" value="1"/>
</dbReference>
<feature type="non-terminal residue" evidence="10">
    <location>
        <position position="139"/>
    </location>
</feature>
<protein>
    <recommendedName>
        <fullName evidence="2">histone acetyltransferase</fullName>
        <ecNumber evidence="2">2.3.1.48</ecNumber>
    </recommendedName>
</protein>
<dbReference type="PROSITE" id="PS51727">
    <property type="entry name" value="CBP_P300_HAT"/>
    <property type="match status" value="1"/>
</dbReference>
<evidence type="ECO:0000256" key="2">
    <source>
        <dbReference type="ARBA" id="ARBA00013184"/>
    </source>
</evidence>
<dbReference type="PANTHER" id="PTHR13808">
    <property type="entry name" value="CBP/P300-RELATED"/>
    <property type="match status" value="1"/>
</dbReference>
<accession>A0ABY7DNQ9</accession>
<dbReference type="PANTHER" id="PTHR13808:SF1">
    <property type="entry name" value="HISTONE ACETYLTRANSFERASE"/>
    <property type="match status" value="1"/>
</dbReference>
<evidence type="ECO:0000313" key="10">
    <source>
        <dbReference type="EMBL" id="WAQ98513.1"/>
    </source>
</evidence>
<evidence type="ECO:0000313" key="11">
    <source>
        <dbReference type="Proteomes" id="UP001164746"/>
    </source>
</evidence>
<keyword evidence="3" id="KW-0808">Transferase</keyword>
<evidence type="ECO:0000256" key="5">
    <source>
        <dbReference type="ARBA" id="ARBA00023015"/>
    </source>
</evidence>
<keyword evidence="5" id="KW-0805">Transcription regulation</keyword>
<dbReference type="EMBL" id="CP111014">
    <property type="protein sequence ID" value="WAQ98513.1"/>
    <property type="molecule type" value="Genomic_DNA"/>
</dbReference>
<evidence type="ECO:0000259" key="9">
    <source>
        <dbReference type="PROSITE" id="PS51727"/>
    </source>
</evidence>
<gene>
    <name evidence="10" type="ORF">MAR_022886</name>
</gene>
<dbReference type="InterPro" id="IPR031162">
    <property type="entry name" value="CBP_P300_HAT"/>
</dbReference>
<comment type="catalytic activity">
    <reaction evidence="8">
        <text>L-lysyl-[protein] + acetyl-CoA = N(6)-acetyl-L-lysyl-[protein] + CoA + H(+)</text>
        <dbReference type="Rhea" id="RHEA:45948"/>
        <dbReference type="Rhea" id="RHEA-COMP:9752"/>
        <dbReference type="Rhea" id="RHEA-COMP:10731"/>
        <dbReference type="ChEBI" id="CHEBI:15378"/>
        <dbReference type="ChEBI" id="CHEBI:29969"/>
        <dbReference type="ChEBI" id="CHEBI:57287"/>
        <dbReference type="ChEBI" id="CHEBI:57288"/>
        <dbReference type="ChEBI" id="CHEBI:61930"/>
        <dbReference type="EC" id="2.3.1.48"/>
    </reaction>
</comment>
<keyword evidence="4" id="KW-0156">Chromatin regulator</keyword>
<dbReference type="SMART" id="SM01250">
    <property type="entry name" value="KAT11"/>
    <property type="match status" value="1"/>
</dbReference>
<evidence type="ECO:0000256" key="7">
    <source>
        <dbReference type="ARBA" id="ARBA00023242"/>
    </source>
</evidence>
<dbReference type="EC" id="2.3.1.48" evidence="2"/>